<dbReference type="Proteomes" id="UP000499080">
    <property type="component" value="Unassembled WGS sequence"/>
</dbReference>
<evidence type="ECO:0000313" key="2">
    <source>
        <dbReference type="Proteomes" id="UP000499080"/>
    </source>
</evidence>
<name>A0A4Y2J199_ARAVE</name>
<organism evidence="1 2">
    <name type="scientific">Araneus ventricosus</name>
    <name type="common">Orbweaver spider</name>
    <name type="synonym">Epeira ventricosa</name>
    <dbReference type="NCBI Taxonomy" id="182803"/>
    <lineage>
        <taxon>Eukaryota</taxon>
        <taxon>Metazoa</taxon>
        <taxon>Ecdysozoa</taxon>
        <taxon>Arthropoda</taxon>
        <taxon>Chelicerata</taxon>
        <taxon>Arachnida</taxon>
        <taxon>Araneae</taxon>
        <taxon>Araneomorphae</taxon>
        <taxon>Entelegynae</taxon>
        <taxon>Araneoidea</taxon>
        <taxon>Araneidae</taxon>
        <taxon>Araneus</taxon>
    </lineage>
</organism>
<protein>
    <submittedName>
        <fullName evidence="1">Uncharacterized protein</fullName>
    </submittedName>
</protein>
<reference evidence="1 2" key="1">
    <citation type="journal article" date="2019" name="Sci. Rep.">
        <title>Orb-weaving spider Araneus ventricosus genome elucidates the spidroin gene catalogue.</title>
        <authorList>
            <person name="Kono N."/>
            <person name="Nakamura H."/>
            <person name="Ohtoshi R."/>
            <person name="Moran D.A.P."/>
            <person name="Shinohara A."/>
            <person name="Yoshida Y."/>
            <person name="Fujiwara M."/>
            <person name="Mori M."/>
            <person name="Tomita M."/>
            <person name="Arakawa K."/>
        </authorList>
    </citation>
    <scope>NUCLEOTIDE SEQUENCE [LARGE SCALE GENOMIC DNA]</scope>
</reference>
<accession>A0A4Y2J199</accession>
<keyword evidence="2" id="KW-1185">Reference proteome</keyword>
<gene>
    <name evidence="1" type="ORF">AVEN_84254_1</name>
</gene>
<comment type="caution">
    <text evidence="1">The sequence shown here is derived from an EMBL/GenBank/DDBJ whole genome shotgun (WGS) entry which is preliminary data.</text>
</comment>
<dbReference type="OrthoDB" id="8040188at2759"/>
<sequence length="139" mass="15772">MSRNVYVAICLRCVNFPVKNTPCFHDGKVRLPNQREAPDLFKELLFSNSQDAKIYQQQIRSYKATLALASMGAEIKAHPGTIYSALQPLADRKFNAHINVEVCASVKSVKYLYKYVYEGHDAVSVRLQSNDVLLNNMNF</sequence>
<evidence type="ECO:0000313" key="1">
    <source>
        <dbReference type="EMBL" id="GBM83685.1"/>
    </source>
</evidence>
<dbReference type="EMBL" id="BGPR01003101">
    <property type="protein sequence ID" value="GBM83685.1"/>
    <property type="molecule type" value="Genomic_DNA"/>
</dbReference>
<proteinExistence type="predicted"/>
<dbReference type="AlphaFoldDB" id="A0A4Y2J199"/>